<dbReference type="Gene3D" id="3.40.50.150">
    <property type="entry name" value="Vaccinia Virus protein VP39"/>
    <property type="match status" value="1"/>
</dbReference>
<feature type="domain" description="Methyltransferase" evidence="4">
    <location>
        <begin position="40"/>
        <end position="152"/>
    </location>
</feature>
<dbReference type="Proteomes" id="UP001281761">
    <property type="component" value="Unassembled WGS sequence"/>
</dbReference>
<keyword evidence="5" id="KW-0418">Kinase</keyword>
<keyword evidence="6" id="KW-1185">Reference proteome</keyword>
<evidence type="ECO:0000256" key="3">
    <source>
        <dbReference type="ARBA" id="ARBA00022679"/>
    </source>
</evidence>
<dbReference type="InterPro" id="IPR029063">
    <property type="entry name" value="SAM-dependent_MTases_sf"/>
</dbReference>
<name>A0ABQ9XMB4_9EUKA</name>
<dbReference type="SUPFAM" id="SSF53335">
    <property type="entry name" value="S-adenosyl-L-methionine-dependent methyltransferases"/>
    <property type="match status" value="1"/>
</dbReference>
<dbReference type="Pfam" id="PF13847">
    <property type="entry name" value="Methyltransf_31"/>
    <property type="match status" value="1"/>
</dbReference>
<sequence length="201" mass="22279">MAQYGTAEYWEERYSNDSSPYDWYQTLVALQPTIEEHIPKDAAILYIGSGTSTLAEEMVQIGYQNIKCIDRSTAAVSALSERTASISQIKVEEGDIFTFTEQPADQFDAIIDKALLDTAFCGPDSYDHVDQMLKGISHVLKPGGVFIEVTFGGVQDRMEYLNKPEYGWSVSSKILPRPEVGNPAPSPEGVTDGHKLFICKK</sequence>
<dbReference type="InterPro" id="IPR051419">
    <property type="entry name" value="Lys/N-term_MeTrsfase_sf"/>
</dbReference>
<accession>A0ABQ9XMB4</accession>
<dbReference type="PANTHER" id="PTHR12176:SF79">
    <property type="entry name" value="METHYLTRANSFERASE TYPE 11 DOMAIN-CONTAINING PROTEIN"/>
    <property type="match status" value="1"/>
</dbReference>
<protein>
    <submittedName>
        <fullName evidence="5">Kinase domain protein</fullName>
    </submittedName>
</protein>
<organism evidence="5 6">
    <name type="scientific">Blattamonas nauphoetae</name>
    <dbReference type="NCBI Taxonomy" id="2049346"/>
    <lineage>
        <taxon>Eukaryota</taxon>
        <taxon>Metamonada</taxon>
        <taxon>Preaxostyla</taxon>
        <taxon>Oxymonadida</taxon>
        <taxon>Blattamonas</taxon>
    </lineage>
</organism>
<evidence type="ECO:0000313" key="6">
    <source>
        <dbReference type="Proteomes" id="UP001281761"/>
    </source>
</evidence>
<dbReference type="GO" id="GO:0016301">
    <property type="term" value="F:kinase activity"/>
    <property type="evidence" value="ECO:0007669"/>
    <property type="project" value="UniProtKB-KW"/>
</dbReference>
<evidence type="ECO:0000313" key="5">
    <source>
        <dbReference type="EMBL" id="KAK2953541.1"/>
    </source>
</evidence>
<dbReference type="CDD" id="cd02440">
    <property type="entry name" value="AdoMet_MTases"/>
    <property type="match status" value="1"/>
</dbReference>
<comment type="similarity">
    <text evidence="1">Belongs to the methyltransferase superfamily.</text>
</comment>
<evidence type="ECO:0000256" key="2">
    <source>
        <dbReference type="ARBA" id="ARBA00022603"/>
    </source>
</evidence>
<dbReference type="InterPro" id="IPR025714">
    <property type="entry name" value="Methyltranfer_dom"/>
</dbReference>
<gene>
    <name evidence="5" type="ORF">BLNAU_11541</name>
</gene>
<keyword evidence="2" id="KW-0489">Methyltransferase</keyword>
<comment type="caution">
    <text evidence="5">The sequence shown here is derived from an EMBL/GenBank/DDBJ whole genome shotgun (WGS) entry which is preliminary data.</text>
</comment>
<evidence type="ECO:0000259" key="4">
    <source>
        <dbReference type="Pfam" id="PF13847"/>
    </source>
</evidence>
<keyword evidence="3" id="KW-0808">Transferase</keyword>
<dbReference type="EMBL" id="JARBJD010000090">
    <property type="protein sequence ID" value="KAK2953541.1"/>
    <property type="molecule type" value="Genomic_DNA"/>
</dbReference>
<evidence type="ECO:0000256" key="1">
    <source>
        <dbReference type="ARBA" id="ARBA00008361"/>
    </source>
</evidence>
<proteinExistence type="inferred from homology"/>
<reference evidence="5 6" key="1">
    <citation type="journal article" date="2022" name="bioRxiv">
        <title>Genomics of Preaxostyla Flagellates Illuminates Evolutionary Transitions and the Path Towards Mitochondrial Loss.</title>
        <authorList>
            <person name="Novak L.V.F."/>
            <person name="Treitli S.C."/>
            <person name="Pyrih J."/>
            <person name="Halakuc P."/>
            <person name="Pipaliya S.V."/>
            <person name="Vacek V."/>
            <person name="Brzon O."/>
            <person name="Soukal P."/>
            <person name="Eme L."/>
            <person name="Dacks J.B."/>
            <person name="Karnkowska A."/>
            <person name="Elias M."/>
            <person name="Hampl V."/>
        </authorList>
    </citation>
    <scope>NUCLEOTIDE SEQUENCE [LARGE SCALE GENOMIC DNA]</scope>
    <source>
        <strain evidence="5">NAU3</strain>
        <tissue evidence="5">Gut</tissue>
    </source>
</reference>
<dbReference type="PANTHER" id="PTHR12176">
    <property type="entry name" value="SAM-DEPENDENT METHYLTRANSFERASE SUPERFAMILY PROTEIN"/>
    <property type="match status" value="1"/>
</dbReference>